<accession>A0A094L603</accession>
<evidence type="ECO:0000256" key="1">
    <source>
        <dbReference type="SAM" id="MobiDB-lite"/>
    </source>
</evidence>
<reference evidence="2 3" key="1">
    <citation type="submission" date="2014-04" db="EMBL/GenBank/DDBJ databases">
        <title>Genome evolution of avian class.</title>
        <authorList>
            <person name="Zhang G."/>
            <person name="Li C."/>
        </authorList>
    </citation>
    <scope>NUCLEOTIDE SEQUENCE [LARGE SCALE GENOMIC DNA]</scope>
    <source>
        <strain evidence="2">BGI_N321</strain>
    </source>
</reference>
<proteinExistence type="predicted"/>
<feature type="non-terminal residue" evidence="2">
    <location>
        <position position="257"/>
    </location>
</feature>
<evidence type="ECO:0000313" key="3">
    <source>
        <dbReference type="Proteomes" id="UP000053620"/>
    </source>
</evidence>
<keyword evidence="3" id="KW-1185">Reference proteome</keyword>
<protein>
    <submittedName>
        <fullName evidence="2">XK-related protein 5</fullName>
    </submittedName>
</protein>
<evidence type="ECO:0000313" key="2">
    <source>
        <dbReference type="EMBL" id="KFZ66225.1"/>
    </source>
</evidence>
<gene>
    <name evidence="2" type="ORF">N321_10708</name>
</gene>
<feature type="non-terminal residue" evidence="2">
    <location>
        <position position="1"/>
    </location>
</feature>
<dbReference type="Proteomes" id="UP000053620">
    <property type="component" value="Unassembled WGS sequence"/>
</dbReference>
<sequence length="257" mass="26033">GAVALVVYYSLLHPKSTEIWQGFLETTCGDAAAGDDEVAGDGSQAGQSLGISGHSRSLAGEGTAADPQNRNSSALVQFSGCLEDGWTNHHHWLLVKLTLKTGDMSIINAAFGDGGVGEVCAGGWVMGRATSVEPGANLSLPTREISLGGVGPGVTDENLPAMRNGGGDKPSTDTARTAQEDRAGQEPGFPPPISFPSSFSPDLPESSSVYFSVSTGGITSPGLGTATATCVALEQRDSEAQPAPGCLGKGGGEDLSL</sequence>
<organism evidence="2 3">
    <name type="scientific">Antrostomus carolinensis</name>
    <name type="common">Chuck-will's-widow</name>
    <name type="synonym">Caprimulgus carolinensis</name>
    <dbReference type="NCBI Taxonomy" id="279965"/>
    <lineage>
        <taxon>Eukaryota</taxon>
        <taxon>Metazoa</taxon>
        <taxon>Chordata</taxon>
        <taxon>Craniata</taxon>
        <taxon>Vertebrata</taxon>
        <taxon>Euteleostomi</taxon>
        <taxon>Archelosauria</taxon>
        <taxon>Archosauria</taxon>
        <taxon>Dinosauria</taxon>
        <taxon>Saurischia</taxon>
        <taxon>Theropoda</taxon>
        <taxon>Coelurosauria</taxon>
        <taxon>Aves</taxon>
        <taxon>Neognathae</taxon>
        <taxon>Neoaves</taxon>
        <taxon>Strisores</taxon>
        <taxon>Caprimulgiformes</taxon>
        <taxon>Caprimulgidae</taxon>
        <taxon>Antrostomus</taxon>
    </lineage>
</organism>
<feature type="region of interest" description="Disordered" evidence="1">
    <location>
        <begin position="143"/>
        <end position="201"/>
    </location>
</feature>
<name>A0A094L603_ANTCR</name>
<feature type="region of interest" description="Disordered" evidence="1">
    <location>
        <begin position="34"/>
        <end position="70"/>
    </location>
</feature>
<dbReference type="AlphaFoldDB" id="A0A094L603"/>
<feature type="region of interest" description="Disordered" evidence="1">
    <location>
        <begin position="236"/>
        <end position="257"/>
    </location>
</feature>
<dbReference type="EMBL" id="KL362238">
    <property type="protein sequence ID" value="KFZ66225.1"/>
    <property type="molecule type" value="Genomic_DNA"/>
</dbReference>